<proteinExistence type="predicted"/>
<evidence type="ECO:0000313" key="1">
    <source>
        <dbReference type="EMBL" id="ADB87141.1"/>
    </source>
</evidence>
<evidence type="ECO:0000313" key="2">
    <source>
        <dbReference type="Proteomes" id="UP000001404"/>
    </source>
</evidence>
<dbReference type="HOGENOM" id="CLU_189641_0_0_2"/>
<dbReference type="Proteomes" id="UP000001404">
    <property type="component" value="Chromosome"/>
</dbReference>
<sequence>MIVPIHVHHRDLEEELCYYDEWEKAVLCDDYYAEHEYSVDDVEFEYADLEDIVEEYFNDIIDIILNDRRYRDALFKKLRSRKIDVSTINSENGEKNAKR</sequence>
<organism evidence="1 2">
    <name type="scientific">Saccharolobus islandicus (strain L.D.8.5 / Lassen #2)</name>
    <name type="common">Sulfolobus islandicus</name>
    <dbReference type="NCBI Taxonomy" id="425944"/>
    <lineage>
        <taxon>Archaea</taxon>
        <taxon>Thermoproteota</taxon>
        <taxon>Thermoprotei</taxon>
        <taxon>Sulfolobales</taxon>
        <taxon>Sulfolobaceae</taxon>
        <taxon>Saccharolobus</taxon>
    </lineage>
</organism>
<accession>D2PK38</accession>
<dbReference type="AlphaFoldDB" id="D2PK38"/>
<dbReference type="EMBL" id="CP001731">
    <property type="protein sequence ID" value="ADB87141.1"/>
    <property type="molecule type" value="Genomic_DNA"/>
</dbReference>
<dbReference type="RefSeq" id="WP_012952834.1">
    <property type="nucleotide sequence ID" value="NC_013769.1"/>
</dbReference>
<dbReference type="KEGG" id="sii:LD85_1474"/>
<protein>
    <submittedName>
        <fullName evidence="1">Uncharacterized protein</fullName>
    </submittedName>
</protein>
<reference evidence="2" key="1">
    <citation type="journal article" date="2009" name="Proc. Natl. Acad. Sci. U.S.A.">
        <title>Biogeography of the Sulfolobus islandicus pan-genome.</title>
        <authorList>
            <person name="Reno M.L."/>
            <person name="Held N.L."/>
            <person name="Fields C.J."/>
            <person name="Burke P.V."/>
            <person name="Whitaker R.J."/>
        </authorList>
    </citation>
    <scope>NUCLEOTIDE SEQUENCE [LARGE SCALE GENOMIC DNA]</scope>
    <source>
        <strain evidence="2">L.D.8.5 / Lassen #2</strain>
    </source>
</reference>
<name>D2PK38_SACI9</name>
<gene>
    <name evidence="1" type="ordered locus">LD85_1474</name>
</gene>